<organism evidence="1">
    <name type="scientific">Candidatus Methanophagaceae archaeon ANME-1 ERB6</name>
    <dbReference type="NCBI Taxonomy" id="2759912"/>
    <lineage>
        <taxon>Archaea</taxon>
        <taxon>Methanobacteriati</taxon>
        <taxon>Methanobacteriota</taxon>
        <taxon>Stenosarchaea group</taxon>
        <taxon>Methanomicrobia</taxon>
        <taxon>Candidatus Methanophagales</taxon>
        <taxon>Candidatus Methanophagaceae</taxon>
    </lineage>
</organism>
<dbReference type="Pfam" id="PF03692">
    <property type="entry name" value="CxxCxxCC"/>
    <property type="match status" value="1"/>
</dbReference>
<sequence length="209" mass="24647">MKEENLKKQALQFRELAGDDLFWFTVSQNVMAIEKDRRRFEQLALEILAYFDCERCCKCCREMPIHLNDEAMERLYRIDGDALFDKIDENEVDNYLKTPCPYLEGDRCTIYDDKPMSCRMFPFVVIRPVPTLQLCPMGKNIFDEFKRLTRKYGKGKKNLRVEWEEGAPGVRLPDYSGDSEKKAVYVALPIPVLEKFLKYLRMDGKEKVK</sequence>
<dbReference type="InterPro" id="IPR005358">
    <property type="entry name" value="Puta_zinc/iron-chelating_dom"/>
</dbReference>
<protein>
    <recommendedName>
        <fullName evidence="2">Zinc/iron-chelating domain-containing protein</fullName>
    </recommendedName>
</protein>
<dbReference type="AlphaFoldDB" id="A0A7G9YTE1"/>
<evidence type="ECO:0008006" key="2">
    <source>
        <dbReference type="Google" id="ProtNLM"/>
    </source>
</evidence>
<reference evidence="1" key="1">
    <citation type="submission" date="2020-06" db="EMBL/GenBank/DDBJ databases">
        <title>Unique genomic features of the anaerobic methanotrophic archaea.</title>
        <authorList>
            <person name="Chadwick G.L."/>
            <person name="Skennerton C.T."/>
            <person name="Laso-Perez R."/>
            <person name="Leu A.O."/>
            <person name="Speth D.R."/>
            <person name="Yu H."/>
            <person name="Morgan-Lang C."/>
            <person name="Hatzenpichler R."/>
            <person name="Goudeau D."/>
            <person name="Malmstrom R."/>
            <person name="Brazelton W.J."/>
            <person name="Woyke T."/>
            <person name="Hallam S.J."/>
            <person name="Tyson G.W."/>
            <person name="Wegener G."/>
            <person name="Boetius A."/>
            <person name="Orphan V."/>
        </authorList>
    </citation>
    <scope>NUCLEOTIDE SEQUENCE</scope>
</reference>
<name>A0A7G9YTE1_9EURY</name>
<gene>
    <name evidence="1" type="ORF">ILBEGJOJ_00005</name>
</gene>
<dbReference type="EMBL" id="MT631465">
    <property type="protein sequence ID" value="QNO51275.1"/>
    <property type="molecule type" value="Genomic_DNA"/>
</dbReference>
<accession>A0A7G9YTE1</accession>
<proteinExistence type="predicted"/>
<evidence type="ECO:0000313" key="1">
    <source>
        <dbReference type="EMBL" id="QNO51275.1"/>
    </source>
</evidence>